<dbReference type="EMBL" id="BLLF01000706">
    <property type="protein sequence ID" value="GFH14261.1"/>
    <property type="molecule type" value="Genomic_DNA"/>
</dbReference>
<keyword evidence="3" id="KW-1185">Reference proteome</keyword>
<evidence type="ECO:0000313" key="2">
    <source>
        <dbReference type="EMBL" id="GFH14261.1"/>
    </source>
</evidence>
<dbReference type="InterPro" id="IPR024616">
    <property type="entry name" value="Pherophorin"/>
</dbReference>
<feature type="domain" description="Pherophorin" evidence="1">
    <location>
        <begin position="1"/>
        <end position="92"/>
    </location>
</feature>
<protein>
    <recommendedName>
        <fullName evidence="1">Pherophorin domain-containing protein</fullName>
    </recommendedName>
</protein>
<dbReference type="Pfam" id="PF12499">
    <property type="entry name" value="DUF3707"/>
    <property type="match status" value="1"/>
</dbReference>
<name>A0A699YXD9_HAELA</name>
<organism evidence="2 3">
    <name type="scientific">Haematococcus lacustris</name>
    <name type="common">Green alga</name>
    <name type="synonym">Haematococcus pluvialis</name>
    <dbReference type="NCBI Taxonomy" id="44745"/>
    <lineage>
        <taxon>Eukaryota</taxon>
        <taxon>Viridiplantae</taxon>
        <taxon>Chlorophyta</taxon>
        <taxon>core chlorophytes</taxon>
        <taxon>Chlorophyceae</taxon>
        <taxon>CS clade</taxon>
        <taxon>Chlamydomonadales</taxon>
        <taxon>Haematococcaceae</taxon>
        <taxon>Haematococcus</taxon>
    </lineage>
</organism>
<dbReference type="AlphaFoldDB" id="A0A699YXD9"/>
<proteinExistence type="predicted"/>
<comment type="caution">
    <text evidence="2">The sequence shown here is derived from an EMBL/GenBank/DDBJ whole genome shotgun (WGS) entry which is preliminary data.</text>
</comment>
<evidence type="ECO:0000313" key="3">
    <source>
        <dbReference type="Proteomes" id="UP000485058"/>
    </source>
</evidence>
<evidence type="ECO:0000259" key="1">
    <source>
        <dbReference type="Pfam" id="PF12499"/>
    </source>
</evidence>
<feature type="non-terminal residue" evidence="2">
    <location>
        <position position="1"/>
    </location>
</feature>
<dbReference type="Proteomes" id="UP000485058">
    <property type="component" value="Unassembled WGS sequence"/>
</dbReference>
<sequence>MDLHKVEFLVGDGCQRSVAATFVNGRQVSWSFHSHGTGRLSFKLTNLSLSTATAAGVQLQVHLLQASTCATAATFFRGRSLAFFNAAQTCCPAFSLSLP</sequence>
<accession>A0A699YXD9</accession>
<gene>
    <name evidence="2" type="ORF">HaLaN_10283</name>
</gene>
<reference evidence="2 3" key="1">
    <citation type="submission" date="2020-02" db="EMBL/GenBank/DDBJ databases">
        <title>Draft genome sequence of Haematococcus lacustris strain NIES-144.</title>
        <authorList>
            <person name="Morimoto D."/>
            <person name="Nakagawa S."/>
            <person name="Yoshida T."/>
            <person name="Sawayama S."/>
        </authorList>
    </citation>
    <scope>NUCLEOTIDE SEQUENCE [LARGE SCALE GENOMIC DNA]</scope>
    <source>
        <strain evidence="2 3">NIES-144</strain>
    </source>
</reference>